<dbReference type="CDD" id="cd01434">
    <property type="entry name" value="EFG_mtEFG1_IV"/>
    <property type="match status" value="1"/>
</dbReference>
<dbReference type="PANTHER" id="PTHR43261">
    <property type="entry name" value="TRANSLATION ELONGATION FACTOR G-RELATED"/>
    <property type="match status" value="1"/>
</dbReference>
<feature type="domain" description="Tr-type G" evidence="8">
    <location>
        <begin position="8"/>
        <end position="282"/>
    </location>
</feature>
<dbReference type="Gene3D" id="3.30.70.870">
    <property type="entry name" value="Elongation Factor G (Translational Gtpase), domain 3"/>
    <property type="match status" value="1"/>
</dbReference>
<dbReference type="CDD" id="cd01886">
    <property type="entry name" value="EF-G"/>
    <property type="match status" value="1"/>
</dbReference>
<name>A0ABU9W0T4_9CLOT</name>
<dbReference type="PANTHER" id="PTHR43261:SF1">
    <property type="entry name" value="RIBOSOME-RELEASING FACTOR 2, MITOCHONDRIAL"/>
    <property type="match status" value="1"/>
</dbReference>
<dbReference type="InterPro" id="IPR053905">
    <property type="entry name" value="EF-G-like_DII"/>
</dbReference>
<evidence type="ECO:0000256" key="1">
    <source>
        <dbReference type="ARBA" id="ARBA00005870"/>
    </source>
</evidence>
<evidence type="ECO:0000256" key="7">
    <source>
        <dbReference type="HAMAP-Rule" id="MF_00054"/>
    </source>
</evidence>
<keyword evidence="5 7" id="KW-0648">Protein biosynthesis</keyword>
<dbReference type="EMBL" id="JBCITM010000033">
    <property type="protein sequence ID" value="MEN1762236.1"/>
    <property type="molecule type" value="Genomic_DNA"/>
</dbReference>
<dbReference type="InterPro" id="IPR020568">
    <property type="entry name" value="Ribosomal_Su5_D2-typ_SF"/>
</dbReference>
<dbReference type="SUPFAM" id="SSF52540">
    <property type="entry name" value="P-loop containing nucleoside triphosphate hydrolases"/>
    <property type="match status" value="1"/>
</dbReference>
<dbReference type="InterPro" id="IPR027417">
    <property type="entry name" value="P-loop_NTPase"/>
</dbReference>
<organism evidence="9 10">
    <name type="scientific">Anoxynatronum sibiricum</name>
    <dbReference type="NCBI Taxonomy" id="210623"/>
    <lineage>
        <taxon>Bacteria</taxon>
        <taxon>Bacillati</taxon>
        <taxon>Bacillota</taxon>
        <taxon>Clostridia</taxon>
        <taxon>Eubacteriales</taxon>
        <taxon>Clostridiaceae</taxon>
        <taxon>Anoxynatronum</taxon>
    </lineage>
</organism>
<feature type="binding site" evidence="7">
    <location>
        <begin position="135"/>
        <end position="138"/>
    </location>
    <ligand>
        <name>GTP</name>
        <dbReference type="ChEBI" id="CHEBI:37565"/>
    </ligand>
</feature>
<evidence type="ECO:0000256" key="2">
    <source>
        <dbReference type="ARBA" id="ARBA00017872"/>
    </source>
</evidence>
<evidence type="ECO:0000256" key="6">
    <source>
        <dbReference type="ARBA" id="ARBA00023134"/>
    </source>
</evidence>
<sequence length="689" mass="76570">MPRQFTLEKTRNIGIMAHIDAGKTTTTERILFYAGRIRKLGETHDGASQMDWMEQEKERGITITSAATSCEWNGHGINIIDTPGHVDFTVEVERSLRVLDGAVAVFCAKGGVEPQSETVWRQADKYKVPRMAFVNKMDIMGADFYQAVGMMKERLGTNAVPIQLPIGSEADFVGIIDLVDMKAHIFLDDLGQDIRVEEIPAEMEEKAQTYREQMMEAVAETSEELMMKYLEGETITREEVIKGLRRGTVQTSMTPVLCGSSYKNKGVTMLLDRIVQLMPSPLDVEAIRGTDLDGEAEMERHPSDEEPFSALAFKIMADPFVGKLAFFRVYSGVLKSGSYVYNATKGKKERVGRILQMHANTRKEISEVYAGDIAAIVGLKDTSTGDTLCDPDHQILLESMEFPEPVINVAIEPKTKAGQEKMGIALQKLAEEDPTFRTYTDTETGQTIIAGMGELHLEIIVDRMMREFKVEANVGKPQVAYKETITETVDVEAKYARQSGGKGQYGHVKMRMIPQEPGAGYLFESKVVGGSIPKEYIPAVDQGIQGSMSNGILAGYEVVDFRVELLDGSYHEVDSSEMAFKIAGSMAFKDGMKKAKPVLLEPYMRVEVVTPEEYMGDVIGDLNSRRGRIEGMIPRANGIQVIKSQVPLAEMFGYATDLRSKSQGRANYTMHFDHFEQVPNSIAEKIMKG</sequence>
<evidence type="ECO:0000259" key="8">
    <source>
        <dbReference type="PROSITE" id="PS51722"/>
    </source>
</evidence>
<dbReference type="SMART" id="SM00838">
    <property type="entry name" value="EFG_C"/>
    <property type="match status" value="1"/>
</dbReference>
<evidence type="ECO:0000256" key="4">
    <source>
        <dbReference type="ARBA" id="ARBA00022768"/>
    </source>
</evidence>
<dbReference type="PRINTS" id="PR00315">
    <property type="entry name" value="ELONGATNFCT"/>
</dbReference>
<dbReference type="InterPro" id="IPR047872">
    <property type="entry name" value="EFG_IV"/>
</dbReference>
<dbReference type="NCBIfam" id="TIGR00231">
    <property type="entry name" value="small_GTP"/>
    <property type="match status" value="1"/>
</dbReference>
<comment type="similarity">
    <text evidence="1 7">Belongs to the TRAFAC class translation factor GTPase superfamily. Classic translation factor GTPase family. EF-G/EF-2 subfamily.</text>
</comment>
<dbReference type="PROSITE" id="PS00301">
    <property type="entry name" value="G_TR_1"/>
    <property type="match status" value="1"/>
</dbReference>
<dbReference type="Pfam" id="PF03764">
    <property type="entry name" value="EFG_IV"/>
    <property type="match status" value="1"/>
</dbReference>
<dbReference type="Gene3D" id="2.40.30.10">
    <property type="entry name" value="Translation factors"/>
    <property type="match status" value="1"/>
</dbReference>
<dbReference type="Pfam" id="PF00679">
    <property type="entry name" value="EFG_C"/>
    <property type="match status" value="1"/>
</dbReference>
<keyword evidence="6 7" id="KW-0342">GTP-binding</keyword>
<dbReference type="Proteomes" id="UP001407405">
    <property type="component" value="Unassembled WGS sequence"/>
</dbReference>
<dbReference type="InterPro" id="IPR031157">
    <property type="entry name" value="G_TR_CS"/>
</dbReference>
<dbReference type="InterPro" id="IPR035647">
    <property type="entry name" value="EFG_III/V"/>
</dbReference>
<comment type="function">
    <text evidence="7">Catalyzes the GTP-dependent ribosomal translocation step during translation elongation. During this step, the ribosome changes from the pre-translocational (PRE) to the post-translocational (POST) state as the newly formed A-site-bound peptidyl-tRNA and P-site-bound deacylated tRNA move to the P and E sites, respectively. Catalyzes the coordinated movement of the two tRNA molecules, the mRNA and conformational changes in the ribosome.</text>
</comment>
<dbReference type="SUPFAM" id="SSF54211">
    <property type="entry name" value="Ribosomal protein S5 domain 2-like"/>
    <property type="match status" value="1"/>
</dbReference>
<evidence type="ECO:0000256" key="5">
    <source>
        <dbReference type="ARBA" id="ARBA00022917"/>
    </source>
</evidence>
<dbReference type="InterPro" id="IPR041095">
    <property type="entry name" value="EFG_II"/>
</dbReference>
<dbReference type="InterPro" id="IPR035649">
    <property type="entry name" value="EFG_V"/>
</dbReference>
<dbReference type="CDD" id="cd04088">
    <property type="entry name" value="EFG_mtEFG_II"/>
    <property type="match status" value="1"/>
</dbReference>
<dbReference type="CDD" id="cd16262">
    <property type="entry name" value="EFG_III"/>
    <property type="match status" value="1"/>
</dbReference>
<feature type="binding site" evidence="7">
    <location>
        <begin position="17"/>
        <end position="24"/>
    </location>
    <ligand>
        <name>GTP</name>
        <dbReference type="ChEBI" id="CHEBI:37565"/>
    </ligand>
</feature>
<keyword evidence="10" id="KW-1185">Reference proteome</keyword>
<dbReference type="InterPro" id="IPR014721">
    <property type="entry name" value="Ribsml_uS5_D2-typ_fold_subgr"/>
</dbReference>
<dbReference type="PROSITE" id="PS51722">
    <property type="entry name" value="G_TR_2"/>
    <property type="match status" value="1"/>
</dbReference>
<feature type="binding site" evidence="7">
    <location>
        <begin position="81"/>
        <end position="85"/>
    </location>
    <ligand>
        <name>GTP</name>
        <dbReference type="ChEBI" id="CHEBI:37565"/>
    </ligand>
</feature>
<keyword evidence="7" id="KW-0963">Cytoplasm</keyword>
<dbReference type="NCBIfam" id="TIGR00484">
    <property type="entry name" value="EF-G"/>
    <property type="match status" value="1"/>
</dbReference>
<keyword evidence="4 7" id="KW-0251">Elongation factor</keyword>
<accession>A0ABU9W0T4</accession>
<evidence type="ECO:0000313" key="9">
    <source>
        <dbReference type="EMBL" id="MEN1762236.1"/>
    </source>
</evidence>
<dbReference type="Pfam" id="PF14492">
    <property type="entry name" value="EFG_III"/>
    <property type="match status" value="1"/>
</dbReference>
<dbReference type="InterPro" id="IPR009000">
    <property type="entry name" value="Transl_B-barrel_sf"/>
</dbReference>
<gene>
    <name evidence="7 9" type="primary">fusA</name>
    <name evidence="9" type="ORF">AAIG11_17235</name>
</gene>
<comment type="subcellular location">
    <subcellularLocation>
        <location evidence="7">Cytoplasm</location>
    </subcellularLocation>
</comment>
<dbReference type="HAMAP" id="MF_00054_B">
    <property type="entry name" value="EF_G_EF_2_B"/>
    <property type="match status" value="1"/>
</dbReference>
<protein>
    <recommendedName>
        <fullName evidence="2 7">Elongation factor G</fullName>
        <shortName evidence="7">EF-G</shortName>
    </recommendedName>
</protein>
<proteinExistence type="inferred from homology"/>
<dbReference type="InterPro" id="IPR004540">
    <property type="entry name" value="Transl_elong_EFG/EF2"/>
</dbReference>
<dbReference type="InterPro" id="IPR005225">
    <property type="entry name" value="Small_GTP-bd"/>
</dbReference>
<dbReference type="InterPro" id="IPR005517">
    <property type="entry name" value="Transl_elong_EFG/EF2_IV"/>
</dbReference>
<dbReference type="RefSeq" id="WP_343187489.1">
    <property type="nucleotide sequence ID" value="NZ_JBCITM010000033.1"/>
</dbReference>
<dbReference type="InterPro" id="IPR000640">
    <property type="entry name" value="EFG_V-like"/>
</dbReference>
<dbReference type="Pfam" id="PF22042">
    <property type="entry name" value="EF-G_D2"/>
    <property type="match status" value="1"/>
</dbReference>
<dbReference type="Gene3D" id="3.40.50.300">
    <property type="entry name" value="P-loop containing nucleotide triphosphate hydrolases"/>
    <property type="match status" value="1"/>
</dbReference>
<dbReference type="SUPFAM" id="SSF50447">
    <property type="entry name" value="Translation proteins"/>
    <property type="match status" value="1"/>
</dbReference>
<dbReference type="CDD" id="cd03713">
    <property type="entry name" value="EFG_mtEFG_C"/>
    <property type="match status" value="1"/>
</dbReference>
<dbReference type="InterPro" id="IPR000795">
    <property type="entry name" value="T_Tr_GTP-bd_dom"/>
</dbReference>
<dbReference type="Pfam" id="PF00009">
    <property type="entry name" value="GTP_EFTU"/>
    <property type="match status" value="1"/>
</dbReference>
<dbReference type="InterPro" id="IPR009022">
    <property type="entry name" value="EFG_III"/>
</dbReference>
<dbReference type="SUPFAM" id="SSF54980">
    <property type="entry name" value="EF-G C-terminal domain-like"/>
    <property type="match status" value="2"/>
</dbReference>
<keyword evidence="3 7" id="KW-0547">Nucleotide-binding</keyword>
<dbReference type="GO" id="GO:0003746">
    <property type="term" value="F:translation elongation factor activity"/>
    <property type="evidence" value="ECO:0007669"/>
    <property type="project" value="UniProtKB-KW"/>
</dbReference>
<dbReference type="Gene3D" id="3.30.230.10">
    <property type="match status" value="1"/>
</dbReference>
<evidence type="ECO:0000313" key="10">
    <source>
        <dbReference type="Proteomes" id="UP001407405"/>
    </source>
</evidence>
<evidence type="ECO:0000256" key="3">
    <source>
        <dbReference type="ARBA" id="ARBA00022741"/>
    </source>
</evidence>
<dbReference type="NCBIfam" id="NF009381">
    <property type="entry name" value="PRK12740.1-5"/>
    <property type="match status" value="1"/>
</dbReference>
<dbReference type="SMART" id="SM00889">
    <property type="entry name" value="EFG_IV"/>
    <property type="match status" value="1"/>
</dbReference>
<reference evidence="9 10" key="1">
    <citation type="submission" date="2024-04" db="EMBL/GenBank/DDBJ databases">
        <title>Genome sequencing and metabolic network reconstruction of aminoacids and betaine degradation by Anoxynatronum sibiricum.</title>
        <authorList>
            <person name="Detkova E.N."/>
            <person name="Boltjanskaja Y.V."/>
            <person name="Mardanov A.V."/>
            <person name="Kevbrin V."/>
        </authorList>
    </citation>
    <scope>NUCLEOTIDE SEQUENCE [LARGE SCALE GENOMIC DNA]</scope>
    <source>
        <strain evidence="9 10">Z-7981</strain>
    </source>
</reference>
<comment type="caution">
    <text evidence="9">The sequence shown here is derived from an EMBL/GenBank/DDBJ whole genome shotgun (WGS) entry which is preliminary data.</text>
</comment>
<dbReference type="Gene3D" id="3.30.70.240">
    <property type="match status" value="1"/>
</dbReference>